<dbReference type="EMBL" id="CAJFDI010000001">
    <property type="protein sequence ID" value="CAD5211517.1"/>
    <property type="molecule type" value="Genomic_DNA"/>
</dbReference>
<evidence type="ECO:0000313" key="3">
    <source>
        <dbReference type="Proteomes" id="UP000659654"/>
    </source>
</evidence>
<dbReference type="EMBL" id="CAJFCV020000001">
    <property type="protein sequence ID" value="CAG9088483.1"/>
    <property type="molecule type" value="Genomic_DNA"/>
</dbReference>
<evidence type="ECO:0000313" key="1">
    <source>
        <dbReference type="EMBL" id="CAD5211517.1"/>
    </source>
</evidence>
<organism evidence="2 4">
    <name type="scientific">Bursaphelenchus xylophilus</name>
    <name type="common">Pinewood nematode worm</name>
    <name type="synonym">Aphelenchoides xylophilus</name>
    <dbReference type="NCBI Taxonomy" id="6326"/>
    <lineage>
        <taxon>Eukaryota</taxon>
        <taxon>Metazoa</taxon>
        <taxon>Ecdysozoa</taxon>
        <taxon>Nematoda</taxon>
        <taxon>Chromadorea</taxon>
        <taxon>Rhabditida</taxon>
        <taxon>Tylenchina</taxon>
        <taxon>Tylenchomorpha</taxon>
        <taxon>Aphelenchoidea</taxon>
        <taxon>Aphelenchoididae</taxon>
        <taxon>Bursaphelenchus</taxon>
    </lineage>
</organism>
<dbReference type="WBParaSite" id="BXY_0656200.1">
    <property type="protein sequence ID" value="BXY_0656200.1"/>
    <property type="gene ID" value="BXY_0656200"/>
</dbReference>
<gene>
    <name evidence="1" type="ORF">BXYJ_LOCUS2468</name>
</gene>
<dbReference type="Proteomes" id="UP000659654">
    <property type="component" value="Unassembled WGS sequence"/>
</dbReference>
<reference evidence="1" key="2">
    <citation type="submission" date="2020-09" db="EMBL/GenBank/DDBJ databases">
        <authorList>
            <person name="Kikuchi T."/>
        </authorList>
    </citation>
    <scope>NUCLEOTIDE SEQUENCE</scope>
    <source>
        <strain evidence="1">Ka4C1</strain>
    </source>
</reference>
<dbReference type="Proteomes" id="UP000582659">
    <property type="component" value="Unassembled WGS sequence"/>
</dbReference>
<accession>A0A1I7S0N8</accession>
<reference evidence="4" key="1">
    <citation type="submission" date="2016-11" db="UniProtKB">
        <authorList>
            <consortium name="WormBaseParasite"/>
        </authorList>
    </citation>
    <scope>IDENTIFICATION</scope>
</reference>
<sequence>MKLMKFIGNLSRTKRLFFGNRPVDSWKATNRLHQFWKDVCPIMMGISIRETAGWDWSLESKISIFIQIFAIFWNVFYNVAKFRTSLWNFEGFRTGLDRGFWLYGILLMVLWLI</sequence>
<keyword evidence="3" id="KW-1185">Reference proteome</keyword>
<name>A0A1I7S0N8_BURXY</name>
<dbReference type="AlphaFoldDB" id="A0A1I7S0N8"/>
<evidence type="ECO:0000313" key="2">
    <source>
        <dbReference type="Proteomes" id="UP000095284"/>
    </source>
</evidence>
<dbReference type="Proteomes" id="UP000095284">
    <property type="component" value="Unplaced"/>
</dbReference>
<protein>
    <submittedName>
        <fullName evidence="1">(pine wood nematode) hypothetical protein</fullName>
    </submittedName>
</protein>
<evidence type="ECO:0000313" key="4">
    <source>
        <dbReference type="WBParaSite" id="BXY_0656200.1"/>
    </source>
</evidence>
<proteinExistence type="predicted"/>